<dbReference type="GO" id="GO:0070513">
    <property type="term" value="F:death domain binding"/>
    <property type="evidence" value="ECO:0007669"/>
    <property type="project" value="TreeGrafter"/>
</dbReference>
<dbReference type="GeneID" id="102574856"/>
<dbReference type="GO" id="GO:0034198">
    <property type="term" value="P:cellular response to amino acid starvation"/>
    <property type="evidence" value="ECO:0007669"/>
    <property type="project" value="TreeGrafter"/>
</dbReference>
<name>A0A151M0G7_ALLMI</name>
<evidence type="ECO:0000313" key="2">
    <source>
        <dbReference type="EMBL" id="KYO17970.1"/>
    </source>
</evidence>
<dbReference type="GO" id="GO:0097190">
    <property type="term" value="P:apoptotic signaling pathway"/>
    <property type="evidence" value="ECO:0007669"/>
    <property type="project" value="TreeGrafter"/>
</dbReference>
<organism evidence="2 3">
    <name type="scientific">Alligator mississippiensis</name>
    <name type="common">American alligator</name>
    <dbReference type="NCBI Taxonomy" id="8496"/>
    <lineage>
        <taxon>Eukaryota</taxon>
        <taxon>Metazoa</taxon>
        <taxon>Chordata</taxon>
        <taxon>Craniata</taxon>
        <taxon>Vertebrata</taxon>
        <taxon>Euteleostomi</taxon>
        <taxon>Archelosauria</taxon>
        <taxon>Archosauria</taxon>
        <taxon>Crocodylia</taxon>
        <taxon>Alligatoridae</taxon>
        <taxon>Alligatorinae</taxon>
        <taxon>Alligator</taxon>
    </lineage>
</organism>
<evidence type="ECO:0000256" key="1">
    <source>
        <dbReference type="SAM" id="MobiDB-lite"/>
    </source>
</evidence>
<dbReference type="Pfam" id="PF15228">
    <property type="entry name" value="DAP"/>
    <property type="match status" value="1"/>
</dbReference>
<gene>
    <name evidence="2" type="primary">DAPL1</name>
    <name evidence="2" type="ORF">Y1Q_0011589</name>
</gene>
<dbReference type="GO" id="GO:0010507">
    <property type="term" value="P:negative regulation of autophagy"/>
    <property type="evidence" value="ECO:0007669"/>
    <property type="project" value="TreeGrafter"/>
</dbReference>
<dbReference type="PANTHER" id="PTHR13177">
    <property type="entry name" value="DEATH-ASSOCIATED PROTEIN 1"/>
    <property type="match status" value="1"/>
</dbReference>
<dbReference type="InterPro" id="IPR024130">
    <property type="entry name" value="DAP1/DAPL1"/>
</dbReference>
<dbReference type="eggNOG" id="ENOG502S7Q6">
    <property type="taxonomic scope" value="Eukaryota"/>
</dbReference>
<dbReference type="OrthoDB" id="9934354at2759"/>
<dbReference type="AlphaFoldDB" id="A0A151M0G7"/>
<reference evidence="2 3" key="1">
    <citation type="journal article" date="2012" name="Genome Biol.">
        <title>Sequencing three crocodilian genomes to illuminate the evolution of archosaurs and amniotes.</title>
        <authorList>
            <person name="St John J.A."/>
            <person name="Braun E.L."/>
            <person name="Isberg S.R."/>
            <person name="Miles L.G."/>
            <person name="Chong A.Y."/>
            <person name="Gongora J."/>
            <person name="Dalzell P."/>
            <person name="Moran C."/>
            <person name="Bed'hom B."/>
            <person name="Abzhanov A."/>
            <person name="Burgess S.C."/>
            <person name="Cooksey A.M."/>
            <person name="Castoe T.A."/>
            <person name="Crawford N.G."/>
            <person name="Densmore L.D."/>
            <person name="Drew J.C."/>
            <person name="Edwards S.V."/>
            <person name="Faircloth B.C."/>
            <person name="Fujita M.K."/>
            <person name="Greenwold M.J."/>
            <person name="Hoffmann F.G."/>
            <person name="Howard J.M."/>
            <person name="Iguchi T."/>
            <person name="Janes D.E."/>
            <person name="Khan S.Y."/>
            <person name="Kohno S."/>
            <person name="de Koning A.J."/>
            <person name="Lance S.L."/>
            <person name="McCarthy F.M."/>
            <person name="McCormack J.E."/>
            <person name="Merchant M.E."/>
            <person name="Peterson D.G."/>
            <person name="Pollock D.D."/>
            <person name="Pourmand N."/>
            <person name="Raney B.J."/>
            <person name="Roessler K.A."/>
            <person name="Sanford J.R."/>
            <person name="Sawyer R.H."/>
            <person name="Schmidt C.J."/>
            <person name="Triplett E.W."/>
            <person name="Tuberville T.D."/>
            <person name="Venegas-Anaya M."/>
            <person name="Howard J.T."/>
            <person name="Jarvis E.D."/>
            <person name="Guillette L.J.Jr."/>
            <person name="Glenn T.C."/>
            <person name="Green R.E."/>
            <person name="Ray D.A."/>
        </authorList>
    </citation>
    <scope>NUCLEOTIDE SEQUENCE [LARGE SCALE GENOMIC DNA]</scope>
    <source>
        <strain evidence="2">KSC_2009_1</strain>
    </source>
</reference>
<dbReference type="EMBL" id="AKHW03006853">
    <property type="protein sequence ID" value="KYO17970.1"/>
    <property type="molecule type" value="Genomic_DNA"/>
</dbReference>
<proteinExistence type="predicted"/>
<dbReference type="CTD" id="92196"/>
<comment type="caution">
    <text evidence="2">The sequence shown here is derived from an EMBL/GenBank/DDBJ whole genome shotgun (WGS) entry which is preliminary data.</text>
</comment>
<accession>A0A151M0G7</accession>
<feature type="region of interest" description="Disordered" evidence="1">
    <location>
        <begin position="1"/>
        <end position="51"/>
    </location>
</feature>
<dbReference type="PANTHER" id="PTHR13177:SF2">
    <property type="entry name" value="DEATH-ASSOCIATED PROTEIN-LIKE 1"/>
    <property type="match status" value="1"/>
</dbReference>
<sequence>MARDTDRDTPPPPSPRKGGRLPAVKAGGMRVSKKQENGASERNPKNPMKEKISSVASIAKMQNMGVLLAGALERIGHKFPAAVLQVAHQKPRPALEKITLPKRIYLIQQPRKC</sequence>
<dbReference type="STRING" id="8496.A0A151M0G7"/>
<evidence type="ECO:0000313" key="3">
    <source>
        <dbReference type="Proteomes" id="UP000050525"/>
    </source>
</evidence>
<dbReference type="Proteomes" id="UP000050525">
    <property type="component" value="Unassembled WGS sequence"/>
</dbReference>
<feature type="compositionally biased region" description="Basic and acidic residues" evidence="1">
    <location>
        <begin position="42"/>
        <end position="51"/>
    </location>
</feature>
<keyword evidence="3" id="KW-1185">Reference proteome</keyword>
<protein>
    <submittedName>
        <fullName evidence="2">Death-associated protein-like 1</fullName>
    </submittedName>
</protein>
<dbReference type="KEGG" id="amj:102574856"/>
<dbReference type="RefSeq" id="XP_014454873.1">
    <property type="nucleotide sequence ID" value="XM_014599387.2"/>
</dbReference>